<dbReference type="InterPro" id="IPR051402">
    <property type="entry name" value="KPR-Related"/>
</dbReference>
<keyword evidence="5 10" id="KW-0566">Pantothenate biosynthesis</keyword>
<feature type="domain" description="Ketopantoate reductase C-terminal" evidence="12">
    <location>
        <begin position="177"/>
        <end position="303"/>
    </location>
</feature>
<evidence type="ECO:0000256" key="10">
    <source>
        <dbReference type="RuleBase" id="RU362068"/>
    </source>
</evidence>
<dbReference type="RefSeq" id="WP_252085620.1">
    <property type="nucleotide sequence ID" value="NZ_CP092418.1"/>
</dbReference>
<dbReference type="InterPro" id="IPR013332">
    <property type="entry name" value="KPR_N"/>
</dbReference>
<accession>A0ABY4VN51</accession>
<keyword evidence="14" id="KW-1185">Reference proteome</keyword>
<dbReference type="InterPro" id="IPR003710">
    <property type="entry name" value="ApbA"/>
</dbReference>
<dbReference type="Pfam" id="PF08546">
    <property type="entry name" value="ApbA_C"/>
    <property type="match status" value="1"/>
</dbReference>
<evidence type="ECO:0000256" key="2">
    <source>
        <dbReference type="ARBA" id="ARBA00007870"/>
    </source>
</evidence>
<keyword evidence="7 10" id="KW-0560">Oxidoreductase</keyword>
<organism evidence="13 14">
    <name type="scientific">Microbulbifer variabilis</name>
    <dbReference type="NCBI Taxonomy" id="266805"/>
    <lineage>
        <taxon>Bacteria</taxon>
        <taxon>Pseudomonadati</taxon>
        <taxon>Pseudomonadota</taxon>
        <taxon>Gammaproteobacteria</taxon>
        <taxon>Cellvibrionales</taxon>
        <taxon>Microbulbiferaceae</taxon>
        <taxon>Microbulbifer</taxon>
    </lineage>
</organism>
<dbReference type="InterPro" id="IPR013752">
    <property type="entry name" value="KPA_reductase"/>
</dbReference>
<dbReference type="InterPro" id="IPR008927">
    <property type="entry name" value="6-PGluconate_DH-like_C_sf"/>
</dbReference>
<evidence type="ECO:0000259" key="11">
    <source>
        <dbReference type="Pfam" id="PF02558"/>
    </source>
</evidence>
<dbReference type="Pfam" id="PF02558">
    <property type="entry name" value="ApbA"/>
    <property type="match status" value="1"/>
</dbReference>
<dbReference type="GO" id="GO:0008677">
    <property type="term" value="F:2-dehydropantoate 2-reductase activity"/>
    <property type="evidence" value="ECO:0007669"/>
    <property type="project" value="UniProtKB-EC"/>
</dbReference>
<comment type="catalytic activity">
    <reaction evidence="9 10">
        <text>(R)-pantoate + NADP(+) = 2-dehydropantoate + NADPH + H(+)</text>
        <dbReference type="Rhea" id="RHEA:16233"/>
        <dbReference type="ChEBI" id="CHEBI:11561"/>
        <dbReference type="ChEBI" id="CHEBI:15378"/>
        <dbReference type="ChEBI" id="CHEBI:15980"/>
        <dbReference type="ChEBI" id="CHEBI:57783"/>
        <dbReference type="ChEBI" id="CHEBI:58349"/>
        <dbReference type="EC" id="1.1.1.169"/>
    </reaction>
</comment>
<dbReference type="NCBIfam" id="TIGR00745">
    <property type="entry name" value="apbA_panE"/>
    <property type="match status" value="1"/>
</dbReference>
<comment type="similarity">
    <text evidence="2 10">Belongs to the ketopantoate reductase family.</text>
</comment>
<evidence type="ECO:0000313" key="14">
    <source>
        <dbReference type="Proteomes" id="UP001055658"/>
    </source>
</evidence>
<evidence type="ECO:0000256" key="8">
    <source>
        <dbReference type="ARBA" id="ARBA00032024"/>
    </source>
</evidence>
<gene>
    <name evidence="13" type="ORF">MJO52_09085</name>
</gene>
<dbReference type="EC" id="1.1.1.169" evidence="3 10"/>
<dbReference type="PANTHER" id="PTHR21708">
    <property type="entry name" value="PROBABLE 2-DEHYDROPANTOATE 2-REDUCTASE"/>
    <property type="match status" value="1"/>
</dbReference>
<comment type="function">
    <text evidence="10">Catalyzes the NADPH-dependent reduction of ketopantoate into pantoic acid.</text>
</comment>
<evidence type="ECO:0000256" key="9">
    <source>
        <dbReference type="ARBA" id="ARBA00048793"/>
    </source>
</evidence>
<proteinExistence type="inferred from homology"/>
<dbReference type="PANTHER" id="PTHR21708:SF26">
    <property type="entry name" value="2-DEHYDROPANTOATE 2-REDUCTASE"/>
    <property type="match status" value="1"/>
</dbReference>
<dbReference type="InterPro" id="IPR013328">
    <property type="entry name" value="6PGD_dom2"/>
</dbReference>
<dbReference type="Gene3D" id="3.40.50.720">
    <property type="entry name" value="NAD(P)-binding Rossmann-like Domain"/>
    <property type="match status" value="1"/>
</dbReference>
<dbReference type="EMBL" id="CP092418">
    <property type="protein sequence ID" value="USD23274.1"/>
    <property type="molecule type" value="Genomic_DNA"/>
</dbReference>
<evidence type="ECO:0000256" key="6">
    <source>
        <dbReference type="ARBA" id="ARBA00022857"/>
    </source>
</evidence>
<dbReference type="SUPFAM" id="SSF51735">
    <property type="entry name" value="NAD(P)-binding Rossmann-fold domains"/>
    <property type="match status" value="1"/>
</dbReference>
<keyword evidence="6 10" id="KW-0521">NADP</keyword>
<dbReference type="Gene3D" id="1.10.1040.10">
    <property type="entry name" value="N-(1-d-carboxylethyl)-l-norvaline Dehydrogenase, domain 2"/>
    <property type="match status" value="1"/>
</dbReference>
<reference evidence="13" key="1">
    <citation type="submission" date="2022-02" db="EMBL/GenBank/DDBJ databases">
        <title>Coral-associated bacteria.</title>
        <authorList>
            <person name="Tang K."/>
            <person name="Wang X."/>
        </authorList>
    </citation>
    <scope>NUCLEOTIDE SEQUENCE</scope>
    <source>
        <strain evidence="13">SCSIO 43006</strain>
    </source>
</reference>
<evidence type="ECO:0000256" key="3">
    <source>
        <dbReference type="ARBA" id="ARBA00013014"/>
    </source>
</evidence>
<dbReference type="NCBIfam" id="NF005091">
    <property type="entry name" value="PRK06522.2-2"/>
    <property type="match status" value="1"/>
</dbReference>
<feature type="domain" description="Ketopantoate reductase N-terminal" evidence="11">
    <location>
        <begin position="3"/>
        <end position="150"/>
    </location>
</feature>
<evidence type="ECO:0000256" key="5">
    <source>
        <dbReference type="ARBA" id="ARBA00022655"/>
    </source>
</evidence>
<dbReference type="SUPFAM" id="SSF48179">
    <property type="entry name" value="6-phosphogluconate dehydrogenase C-terminal domain-like"/>
    <property type="match status" value="1"/>
</dbReference>
<evidence type="ECO:0000256" key="1">
    <source>
        <dbReference type="ARBA" id="ARBA00004994"/>
    </source>
</evidence>
<evidence type="ECO:0000256" key="4">
    <source>
        <dbReference type="ARBA" id="ARBA00019465"/>
    </source>
</evidence>
<sequence>MNIIVMGAGALGSYFGGHLARAGHKVLFIARGRQLKALKERGLTVLPLEEEPFTIQVDAAETTTSVGGVDLILFCVKTYDTEAAIKLIARAVGEDTKVLTLQNGVDSLDSLNEAFGRKAILGGISWTNVAIEEPGVVRHRYPGPLVFGDPNATGSKRTQVLKDTFLQAGVVADVSDDITRAIWEKFLFICAVNGMTALTRLPVGTLLACHASRELFVDIMCEVYSLARRSGIELSEDTVERTIRHMERELPPGVLNKTLGSMYFDIASGRRLELESLNGAVVQRGKQLKVATPVNSFVYGALKPWANGEPMRNGV</sequence>
<name>A0ABY4VN51_9GAMM</name>
<dbReference type="InterPro" id="IPR036291">
    <property type="entry name" value="NAD(P)-bd_dom_sf"/>
</dbReference>
<evidence type="ECO:0000313" key="13">
    <source>
        <dbReference type="EMBL" id="USD23274.1"/>
    </source>
</evidence>
<evidence type="ECO:0000256" key="7">
    <source>
        <dbReference type="ARBA" id="ARBA00023002"/>
    </source>
</evidence>
<dbReference type="Proteomes" id="UP001055658">
    <property type="component" value="Chromosome"/>
</dbReference>
<protein>
    <recommendedName>
        <fullName evidence="4 10">2-dehydropantoate 2-reductase</fullName>
        <ecNumber evidence="3 10">1.1.1.169</ecNumber>
    </recommendedName>
    <alternativeName>
        <fullName evidence="8 10">Ketopantoate reductase</fullName>
    </alternativeName>
</protein>
<evidence type="ECO:0000259" key="12">
    <source>
        <dbReference type="Pfam" id="PF08546"/>
    </source>
</evidence>
<comment type="pathway">
    <text evidence="1 10">Cofactor biosynthesis; (R)-pantothenate biosynthesis; (R)-pantoate from 3-methyl-2-oxobutanoate: step 2/2.</text>
</comment>